<feature type="transmembrane region" description="Helical" evidence="1">
    <location>
        <begin position="248"/>
        <end position="266"/>
    </location>
</feature>
<keyword evidence="3" id="KW-1185">Reference proteome</keyword>
<keyword evidence="1" id="KW-0812">Transmembrane</keyword>
<evidence type="ECO:0000256" key="1">
    <source>
        <dbReference type="SAM" id="Phobius"/>
    </source>
</evidence>
<name>A0A7W7G5M8_9ACTN</name>
<feature type="transmembrane region" description="Helical" evidence="1">
    <location>
        <begin position="216"/>
        <end position="241"/>
    </location>
</feature>
<reference evidence="2 3" key="1">
    <citation type="submission" date="2020-08" db="EMBL/GenBank/DDBJ databases">
        <title>Sequencing the genomes of 1000 actinobacteria strains.</title>
        <authorList>
            <person name="Klenk H.-P."/>
        </authorList>
    </citation>
    <scope>NUCLEOTIDE SEQUENCE [LARGE SCALE GENOMIC DNA]</scope>
    <source>
        <strain evidence="2 3">DSM 45518</strain>
    </source>
</reference>
<keyword evidence="1" id="KW-1133">Transmembrane helix</keyword>
<evidence type="ECO:0008006" key="4">
    <source>
        <dbReference type="Google" id="ProtNLM"/>
    </source>
</evidence>
<evidence type="ECO:0000313" key="2">
    <source>
        <dbReference type="EMBL" id="MBB4696729.1"/>
    </source>
</evidence>
<comment type="caution">
    <text evidence="2">The sequence shown here is derived from an EMBL/GenBank/DDBJ whole genome shotgun (WGS) entry which is preliminary data.</text>
</comment>
<dbReference type="AlphaFoldDB" id="A0A7W7G5M8"/>
<dbReference type="RefSeq" id="WP_184954937.1">
    <property type="nucleotide sequence ID" value="NZ_BOMC01000020.1"/>
</dbReference>
<sequence>MRRSPLTLGVLIAIVVVAVQALLVPLFAAPAANLAPRDLPIAVAGPPADAGPAGGASPAGGAAVPGPGAIAARLEAEHPGAFAVTTVADAAAADTAIKNREVYGAILVTAAGPEVHVASAASPTVSALLTQAAAGLGPQVPVRDVVPLDADDPRGTGFAGGFLPLAITSLLAGMLIFLLVRTRVARFAALLSYGVSAGLATAVVQQGWLGILPGDYLLVAAALGLFALAVSAAMTGLAALLGRGGLGLGALIMFLVGNALAGIAAAPELLPQPWGEVGQWLPIGAGAQLVRSAAYFDGAGAFQAVAVLTAYAGTGLILTLIGRSGLVANSAPEPVEARQELVTAR</sequence>
<proteinExistence type="predicted"/>
<organism evidence="2 3">
    <name type="scientific">Paractinoplanes abujensis</name>
    <dbReference type="NCBI Taxonomy" id="882441"/>
    <lineage>
        <taxon>Bacteria</taxon>
        <taxon>Bacillati</taxon>
        <taxon>Actinomycetota</taxon>
        <taxon>Actinomycetes</taxon>
        <taxon>Micromonosporales</taxon>
        <taxon>Micromonosporaceae</taxon>
        <taxon>Paractinoplanes</taxon>
    </lineage>
</organism>
<feature type="transmembrane region" description="Helical" evidence="1">
    <location>
        <begin position="301"/>
        <end position="321"/>
    </location>
</feature>
<evidence type="ECO:0000313" key="3">
    <source>
        <dbReference type="Proteomes" id="UP000542742"/>
    </source>
</evidence>
<keyword evidence="1" id="KW-0472">Membrane</keyword>
<gene>
    <name evidence="2" type="ORF">BKA14_006877</name>
</gene>
<feature type="transmembrane region" description="Helical" evidence="1">
    <location>
        <begin position="187"/>
        <end position="204"/>
    </location>
</feature>
<dbReference type="Proteomes" id="UP000542742">
    <property type="component" value="Unassembled WGS sequence"/>
</dbReference>
<feature type="transmembrane region" description="Helical" evidence="1">
    <location>
        <begin position="158"/>
        <end position="180"/>
    </location>
</feature>
<protein>
    <recommendedName>
        <fullName evidence="4">ABC transporter permease</fullName>
    </recommendedName>
</protein>
<accession>A0A7W7G5M8</accession>
<dbReference type="EMBL" id="JACHMF010000001">
    <property type="protein sequence ID" value="MBB4696729.1"/>
    <property type="molecule type" value="Genomic_DNA"/>
</dbReference>